<dbReference type="Proteomes" id="UP000741013">
    <property type="component" value="Unassembled WGS sequence"/>
</dbReference>
<comment type="caution">
    <text evidence="1">The sequence shown here is derived from an EMBL/GenBank/DDBJ whole genome shotgun (WGS) entry which is preliminary data.</text>
</comment>
<gene>
    <name evidence="1" type="ORF">JOM49_001665</name>
</gene>
<organism evidence="1 2">
    <name type="scientific">Amycolatopsis magusensis</name>
    <dbReference type="NCBI Taxonomy" id="882444"/>
    <lineage>
        <taxon>Bacteria</taxon>
        <taxon>Bacillati</taxon>
        <taxon>Actinomycetota</taxon>
        <taxon>Actinomycetes</taxon>
        <taxon>Pseudonocardiales</taxon>
        <taxon>Pseudonocardiaceae</taxon>
        <taxon>Amycolatopsis</taxon>
    </lineage>
</organism>
<name>A0ABS4PL24_9PSEU</name>
<evidence type="ECO:0000313" key="2">
    <source>
        <dbReference type="Proteomes" id="UP000741013"/>
    </source>
</evidence>
<proteinExistence type="predicted"/>
<evidence type="ECO:0000313" key="1">
    <source>
        <dbReference type="EMBL" id="MBP2180139.1"/>
    </source>
</evidence>
<reference evidence="1 2" key="1">
    <citation type="submission" date="2021-03" db="EMBL/GenBank/DDBJ databases">
        <title>Sequencing the genomes of 1000 actinobacteria strains.</title>
        <authorList>
            <person name="Klenk H.-P."/>
        </authorList>
    </citation>
    <scope>NUCLEOTIDE SEQUENCE [LARGE SCALE GENOMIC DNA]</scope>
    <source>
        <strain evidence="1 2">DSM 45510</strain>
    </source>
</reference>
<sequence>MTRPDWPYLPLPLHPAEAAAWNVTVVVGTLDHPIDPATAWAVAERMHGSNLLDVLADDTRVGVAAKSELELYPALEQAGEAFVDGLADAGFKLRNWERVEWLSAEVVRPER</sequence>
<keyword evidence="2" id="KW-1185">Reference proteome</keyword>
<dbReference type="RefSeq" id="WP_209663756.1">
    <property type="nucleotide sequence ID" value="NZ_JAGGMS010000001.1"/>
</dbReference>
<protein>
    <submittedName>
        <fullName evidence="1">Uncharacterized protein</fullName>
    </submittedName>
</protein>
<accession>A0ABS4PL24</accession>
<dbReference type="EMBL" id="JAGGMS010000001">
    <property type="protein sequence ID" value="MBP2180139.1"/>
    <property type="molecule type" value="Genomic_DNA"/>
</dbReference>